<evidence type="ECO:0000313" key="1">
    <source>
        <dbReference type="EMBL" id="BBE10237.1"/>
    </source>
</evidence>
<protein>
    <submittedName>
        <fullName evidence="1">Methyltransferase type 11</fullName>
    </submittedName>
</protein>
<keyword evidence="1" id="KW-0489">Methyltransferase</keyword>
<dbReference type="GO" id="GO:0032259">
    <property type="term" value="P:methylation"/>
    <property type="evidence" value="ECO:0007669"/>
    <property type="project" value="UniProtKB-KW"/>
</dbReference>
<dbReference type="RefSeq" id="WP_026921518.1">
    <property type="nucleotide sequence ID" value="NZ_AP018150.1"/>
</dbReference>
<dbReference type="Pfam" id="PF08241">
    <property type="entry name" value="Methyltransf_11"/>
    <property type="match status" value="1"/>
</dbReference>
<dbReference type="SUPFAM" id="SSF53335">
    <property type="entry name" value="S-adenosyl-L-methionine-dependent methyltransferases"/>
    <property type="match status" value="1"/>
</dbReference>
<dbReference type="EMBL" id="AP018150">
    <property type="protein sequence ID" value="BBE10237.1"/>
    <property type="molecule type" value="Genomic_DNA"/>
</dbReference>
<accession>A0A2Z6EXU4</accession>
<sequence>MPNQSVIEWSAWAASAPGRYVLAWEQAQLDRLVSDIFGYYALQLGLPQLDALRENRMPSRAVVLNAELDLTRAAEFAEYSCIWCELPELPFASQSIDLLILPHTLELTCDPHRLLREAERVLLPEGQLVILGFNTMSLWGARQALGRLTKQSFVPAARKLIAFPRLKDWLKLLGFELNRGRFGCYQPPFGSEQWLTRFACIEQAGDRWWPVLGAVYMITAIKRVRGMRLIGAAQRTSPALAPTLPPVATSQTQRRK</sequence>
<name>A0A2Z6EXU4_9BURK</name>
<dbReference type="InterPro" id="IPR013216">
    <property type="entry name" value="Methyltransf_11"/>
</dbReference>
<dbReference type="Proteomes" id="UP000282597">
    <property type="component" value="Chromosome"/>
</dbReference>
<organism evidence="1 2">
    <name type="scientific">Mycoavidus cysteinexigens</name>
    <dbReference type="NCBI Taxonomy" id="1553431"/>
    <lineage>
        <taxon>Bacteria</taxon>
        <taxon>Pseudomonadati</taxon>
        <taxon>Pseudomonadota</taxon>
        <taxon>Betaproteobacteria</taxon>
        <taxon>Burkholderiales</taxon>
        <taxon>Burkholderiaceae</taxon>
        <taxon>Mycoavidus</taxon>
    </lineage>
</organism>
<keyword evidence="2" id="KW-1185">Reference proteome</keyword>
<evidence type="ECO:0000313" key="2">
    <source>
        <dbReference type="Proteomes" id="UP000282597"/>
    </source>
</evidence>
<dbReference type="InterPro" id="IPR029063">
    <property type="entry name" value="SAM-dependent_MTases_sf"/>
</dbReference>
<dbReference type="KEGG" id="mcys:MCB1EB_2076"/>
<keyword evidence="1" id="KW-0808">Transferase</keyword>
<dbReference type="Gene3D" id="3.40.50.150">
    <property type="entry name" value="Vaccinia Virus protein VP39"/>
    <property type="match status" value="1"/>
</dbReference>
<dbReference type="GO" id="GO:0008757">
    <property type="term" value="F:S-adenosylmethionine-dependent methyltransferase activity"/>
    <property type="evidence" value="ECO:0007669"/>
    <property type="project" value="InterPro"/>
</dbReference>
<reference evidence="1 2" key="1">
    <citation type="journal article" date="2018" name="Microbes Environ.">
        <title>Comparative Genomic Insights into Endofungal Lifestyles of Two Bacterial Endosymbionts, Mycoavidus cysteinexigens and Burkholderia rhizoxinica.</title>
        <authorList>
            <person name="Sharmin D."/>
            <person name="Guo Y."/>
            <person name="Nishizawa T."/>
            <person name="Ohshima S."/>
            <person name="Sato Y."/>
            <person name="Takashima Y."/>
            <person name="Narisawa K."/>
            <person name="Ohta H."/>
        </authorList>
    </citation>
    <scope>NUCLEOTIDE SEQUENCE [LARGE SCALE GENOMIC DNA]</scope>
    <source>
        <strain evidence="1 2">B1-EB</strain>
    </source>
</reference>
<gene>
    <name evidence="1" type="ORF">MCB1EB_2076</name>
</gene>
<proteinExistence type="predicted"/>
<dbReference type="AlphaFoldDB" id="A0A2Z6EXU4"/>